<sequence length="116" mass="12337">MGDHNRTEQTLALLARCGAFELLLAMHHRGGTATFAQIAAESPRPAALLRAMAADGFVVSPHAGSLDGEPLAEAHFCLTARGVAVLGHLLRLRHWLASRAAPRPRLAGPDSPVEIY</sequence>
<proteinExistence type="predicted"/>
<evidence type="ECO:0000313" key="1">
    <source>
        <dbReference type="EMBL" id="GIJ12616.1"/>
    </source>
</evidence>
<comment type="caution">
    <text evidence="1">The sequence shown here is derived from an EMBL/GenBank/DDBJ whole genome shotgun (WGS) entry which is preliminary data.</text>
</comment>
<name>A0ABQ4I3Z2_9ACTN</name>
<dbReference type="RefSeq" id="WP_204014362.1">
    <property type="nucleotide sequence ID" value="NZ_BOOZ01000057.1"/>
</dbReference>
<accession>A0ABQ4I3Z2</accession>
<protein>
    <recommendedName>
        <fullName evidence="3">Transcriptional regulator</fullName>
    </recommendedName>
</protein>
<keyword evidence="2" id="KW-1185">Reference proteome</keyword>
<dbReference type="Proteomes" id="UP000647017">
    <property type="component" value="Unassembled WGS sequence"/>
</dbReference>
<dbReference type="EMBL" id="BOOZ01000057">
    <property type="protein sequence ID" value="GIJ12616.1"/>
    <property type="molecule type" value="Genomic_DNA"/>
</dbReference>
<evidence type="ECO:0000313" key="2">
    <source>
        <dbReference type="Proteomes" id="UP000647017"/>
    </source>
</evidence>
<organism evidence="1 2">
    <name type="scientific">Micromonospora andamanensis</name>
    <dbReference type="NCBI Taxonomy" id="1287068"/>
    <lineage>
        <taxon>Bacteria</taxon>
        <taxon>Bacillati</taxon>
        <taxon>Actinomycetota</taxon>
        <taxon>Actinomycetes</taxon>
        <taxon>Micromonosporales</taxon>
        <taxon>Micromonosporaceae</taxon>
        <taxon>Micromonospora</taxon>
    </lineage>
</organism>
<gene>
    <name evidence="1" type="ORF">Van01_58300</name>
</gene>
<evidence type="ECO:0008006" key="3">
    <source>
        <dbReference type="Google" id="ProtNLM"/>
    </source>
</evidence>
<reference evidence="1 2" key="1">
    <citation type="submission" date="2021-01" db="EMBL/GenBank/DDBJ databases">
        <title>Whole genome shotgun sequence of Verrucosispora andamanensis NBRC 109075.</title>
        <authorList>
            <person name="Komaki H."/>
            <person name="Tamura T."/>
        </authorList>
    </citation>
    <scope>NUCLEOTIDE SEQUENCE [LARGE SCALE GENOMIC DNA]</scope>
    <source>
        <strain evidence="1 2">NBRC 109075</strain>
    </source>
</reference>